<dbReference type="STRING" id="1664694.A0A0N1HC23"/>
<evidence type="ECO:0000256" key="1">
    <source>
        <dbReference type="SAM" id="MobiDB-lite"/>
    </source>
</evidence>
<sequence>MAPGASRPYRRQLSITRFSARRLFLYVTGALVVAACVSALAKLAANLTRGSEQHAIPEEIPGEPIPLGQSRDRGGREVFWWEQFPRLNGFYNGRRKLVTLSHYVSEQDRESPEPERDSTPLLAPVRAQVKHDGKKCFADEEETLEIPQWSAYNGLPQRMSAPLLGSAEVLDLDNARCYDRVERLGPYGNAPVETEQSVAYAPGGDNADGPSRHPEWSRAKWSPAQDKCYEKNRDVVKSRTAFIIRTWAGYKYTRYDIAVLRAIVSEIALASRGKYTVHFLVHLQDDSIPIWASEEEYNRVLQSSIPMEFHGMATLWSVAQMKLIYPPPFPESIVNFSGGDVYEAYRSLHFPLQYFAEKHPEFDYFWQWEMDIRVTGHYHELLEQISAWAEKQPQEYSWELSSRFYIPALHGTYDEYVQTIKNEMAEQSMAPIAGPQLPKADLVDTPEQANPPHADHITDLITFNPLFDPTGTKWAFHDDITGYDERPPTRAALITASRMSRRLLRLMHKETYARNHTMFPEMYPASIALQYGLKAIYAPLPIYFDRDWPPVHANEVFNNAELSDDSKGAGMDHGDGHFHGKGGSVFGPGEHVFRGATYYSNAAFASYLWKRWLGRENDNEELKWESQNKQDGGRMCLPMMVLHPIKQE</sequence>
<keyword evidence="3" id="KW-1185">Reference proteome</keyword>
<dbReference type="InterPro" id="IPR021822">
    <property type="entry name" value="DUF3405"/>
</dbReference>
<reference evidence="2 3" key="1">
    <citation type="submission" date="2015-06" db="EMBL/GenBank/DDBJ databases">
        <title>Draft genome of the ant-associated black yeast Phialophora attae CBS 131958.</title>
        <authorList>
            <person name="Moreno L.F."/>
            <person name="Stielow B.J."/>
            <person name="de Hoog S."/>
            <person name="Vicente V.A."/>
            <person name="Weiss V.A."/>
            <person name="de Vries M."/>
            <person name="Cruz L.M."/>
            <person name="Souza E.M."/>
        </authorList>
    </citation>
    <scope>NUCLEOTIDE SEQUENCE [LARGE SCALE GENOMIC DNA]</scope>
    <source>
        <strain evidence="2 3">CBS 131958</strain>
    </source>
</reference>
<dbReference type="OrthoDB" id="3353407at2759"/>
<feature type="region of interest" description="Disordered" evidence="1">
    <location>
        <begin position="199"/>
        <end position="219"/>
    </location>
</feature>
<dbReference type="EMBL" id="LFJN01000010">
    <property type="protein sequence ID" value="KPI41162.1"/>
    <property type="molecule type" value="Genomic_DNA"/>
</dbReference>
<name>A0A0N1HC23_9EURO</name>
<dbReference type="PANTHER" id="PTHR36205:SF3">
    <property type="entry name" value="MAJOR FACILITATOR SUPERFAMILY TRANSPORTER"/>
    <property type="match status" value="1"/>
</dbReference>
<dbReference type="Pfam" id="PF11885">
    <property type="entry name" value="DUF3405"/>
    <property type="match status" value="2"/>
</dbReference>
<proteinExistence type="predicted"/>
<dbReference type="VEuPathDB" id="FungiDB:AB675_7939"/>
<dbReference type="RefSeq" id="XP_018001125.1">
    <property type="nucleotide sequence ID" value="XM_018148345.1"/>
</dbReference>
<gene>
    <name evidence="2" type="ORF">AB675_7939</name>
</gene>
<evidence type="ECO:0000313" key="3">
    <source>
        <dbReference type="Proteomes" id="UP000038010"/>
    </source>
</evidence>
<protein>
    <submittedName>
        <fullName evidence="2">Uncharacterized protein</fullName>
    </submittedName>
</protein>
<dbReference type="Proteomes" id="UP000038010">
    <property type="component" value="Unassembled WGS sequence"/>
</dbReference>
<comment type="caution">
    <text evidence="2">The sequence shown here is derived from an EMBL/GenBank/DDBJ whole genome shotgun (WGS) entry which is preliminary data.</text>
</comment>
<organism evidence="2 3">
    <name type="scientific">Cyphellophora attinorum</name>
    <dbReference type="NCBI Taxonomy" id="1664694"/>
    <lineage>
        <taxon>Eukaryota</taxon>
        <taxon>Fungi</taxon>
        <taxon>Dikarya</taxon>
        <taxon>Ascomycota</taxon>
        <taxon>Pezizomycotina</taxon>
        <taxon>Eurotiomycetes</taxon>
        <taxon>Chaetothyriomycetidae</taxon>
        <taxon>Chaetothyriales</taxon>
        <taxon>Cyphellophoraceae</taxon>
        <taxon>Cyphellophora</taxon>
    </lineage>
</organism>
<dbReference type="PANTHER" id="PTHR36205">
    <property type="entry name" value="CHROMOSOME 19, WHOLE GENOME SHOTGUN SEQUENCE"/>
    <property type="match status" value="1"/>
</dbReference>
<dbReference type="GeneID" id="28740225"/>
<evidence type="ECO:0000313" key="2">
    <source>
        <dbReference type="EMBL" id="KPI41162.1"/>
    </source>
</evidence>
<accession>A0A0N1HC23</accession>
<dbReference type="AlphaFoldDB" id="A0A0N1HC23"/>